<keyword evidence="3" id="KW-1185">Reference proteome</keyword>
<evidence type="ECO:0008006" key="4">
    <source>
        <dbReference type="Google" id="ProtNLM"/>
    </source>
</evidence>
<keyword evidence="1" id="KW-1133">Transmembrane helix</keyword>
<name>A0A8S1YS30_PAROT</name>
<keyword evidence="1" id="KW-0812">Transmembrane</keyword>
<accession>A0A8S1YS30</accession>
<evidence type="ECO:0000313" key="3">
    <source>
        <dbReference type="Proteomes" id="UP000683925"/>
    </source>
</evidence>
<dbReference type="Proteomes" id="UP000683925">
    <property type="component" value="Unassembled WGS sequence"/>
</dbReference>
<feature type="transmembrane region" description="Helical" evidence="1">
    <location>
        <begin position="63"/>
        <end position="85"/>
    </location>
</feature>
<keyword evidence="1" id="KW-0472">Membrane</keyword>
<comment type="caution">
    <text evidence="2">The sequence shown here is derived from an EMBL/GenBank/DDBJ whole genome shotgun (WGS) entry which is preliminary data.</text>
</comment>
<protein>
    <recommendedName>
        <fullName evidence="4">Transmembrane protein</fullName>
    </recommendedName>
</protein>
<sequence>MNNNPNQQICSSSTSTTIAFPIIILQNVRQKLYQKPSIVVLSVRVFLLKQPNMKVSVSPLLKLHISLTLNKIPVILGLIVLHIIFQQSQKF</sequence>
<organism evidence="2 3">
    <name type="scientific">Paramecium octaurelia</name>
    <dbReference type="NCBI Taxonomy" id="43137"/>
    <lineage>
        <taxon>Eukaryota</taxon>
        <taxon>Sar</taxon>
        <taxon>Alveolata</taxon>
        <taxon>Ciliophora</taxon>
        <taxon>Intramacronucleata</taxon>
        <taxon>Oligohymenophorea</taxon>
        <taxon>Peniculida</taxon>
        <taxon>Parameciidae</taxon>
        <taxon>Paramecium</taxon>
    </lineage>
</organism>
<gene>
    <name evidence="2" type="ORF">POCTA_138.1.T1890006</name>
</gene>
<evidence type="ECO:0000313" key="2">
    <source>
        <dbReference type="EMBL" id="CAD8214794.1"/>
    </source>
</evidence>
<evidence type="ECO:0000256" key="1">
    <source>
        <dbReference type="SAM" id="Phobius"/>
    </source>
</evidence>
<proteinExistence type="predicted"/>
<dbReference type="EMBL" id="CAJJDP010000193">
    <property type="protein sequence ID" value="CAD8214794.1"/>
    <property type="molecule type" value="Genomic_DNA"/>
</dbReference>
<dbReference type="AlphaFoldDB" id="A0A8S1YS30"/>
<reference evidence="2" key="1">
    <citation type="submission" date="2021-01" db="EMBL/GenBank/DDBJ databases">
        <authorList>
            <consortium name="Genoscope - CEA"/>
            <person name="William W."/>
        </authorList>
    </citation>
    <scope>NUCLEOTIDE SEQUENCE</scope>
</reference>